<accession>A0ACA9QJV9</accession>
<dbReference type="Proteomes" id="UP000789702">
    <property type="component" value="Unassembled WGS sequence"/>
</dbReference>
<proteinExistence type="predicted"/>
<comment type="caution">
    <text evidence="1">The sequence shown here is derived from an EMBL/GenBank/DDBJ whole genome shotgun (WGS) entry which is preliminary data.</text>
</comment>
<evidence type="ECO:0000313" key="2">
    <source>
        <dbReference type="Proteomes" id="UP000789702"/>
    </source>
</evidence>
<feature type="non-terminal residue" evidence="1">
    <location>
        <position position="120"/>
    </location>
</feature>
<keyword evidence="2" id="KW-1185">Reference proteome</keyword>
<organism evidence="1 2">
    <name type="scientific">Dentiscutata heterogama</name>
    <dbReference type="NCBI Taxonomy" id="1316150"/>
    <lineage>
        <taxon>Eukaryota</taxon>
        <taxon>Fungi</taxon>
        <taxon>Fungi incertae sedis</taxon>
        <taxon>Mucoromycota</taxon>
        <taxon>Glomeromycotina</taxon>
        <taxon>Glomeromycetes</taxon>
        <taxon>Diversisporales</taxon>
        <taxon>Gigasporaceae</taxon>
        <taxon>Dentiscutata</taxon>
    </lineage>
</organism>
<name>A0ACA9QJV9_9GLOM</name>
<protein>
    <submittedName>
        <fullName evidence="1">13243_t:CDS:1</fullName>
    </submittedName>
</protein>
<feature type="non-terminal residue" evidence="1">
    <location>
        <position position="1"/>
    </location>
</feature>
<evidence type="ECO:0000313" key="1">
    <source>
        <dbReference type="EMBL" id="CAG8755550.1"/>
    </source>
</evidence>
<sequence>RTTKINYEVCQLVDSIHGKTKLNVRGYLLVKDKNQDEKYYWCCEYKNTLKCNRRATANLVGEEHLLMKFVKHNYAPITSHVDVVQTLNSMRNAASGIMLEKKHLSSQPQTLQDIDIPNNL</sequence>
<gene>
    <name evidence="1" type="ORF">DHETER_LOCUS14918</name>
</gene>
<dbReference type="EMBL" id="CAJVPU010048405">
    <property type="protein sequence ID" value="CAG8755550.1"/>
    <property type="molecule type" value="Genomic_DNA"/>
</dbReference>
<reference evidence="1" key="1">
    <citation type="submission" date="2021-06" db="EMBL/GenBank/DDBJ databases">
        <authorList>
            <person name="Kallberg Y."/>
            <person name="Tangrot J."/>
            <person name="Rosling A."/>
        </authorList>
    </citation>
    <scope>NUCLEOTIDE SEQUENCE</scope>
    <source>
        <strain evidence="1">IL203A</strain>
    </source>
</reference>